<keyword evidence="3" id="KW-0436">Ligase</keyword>
<dbReference type="EC" id="6.1.1.14" evidence="2"/>
<keyword evidence="5" id="KW-0067">ATP-binding</keyword>
<comment type="catalytic activity">
    <reaction evidence="8">
        <text>tRNA(Gly) + glycine + ATP = glycyl-tRNA(Gly) + AMP + diphosphate</text>
        <dbReference type="Rhea" id="RHEA:16013"/>
        <dbReference type="Rhea" id="RHEA-COMP:9664"/>
        <dbReference type="Rhea" id="RHEA-COMP:9683"/>
        <dbReference type="ChEBI" id="CHEBI:30616"/>
        <dbReference type="ChEBI" id="CHEBI:33019"/>
        <dbReference type="ChEBI" id="CHEBI:57305"/>
        <dbReference type="ChEBI" id="CHEBI:78442"/>
        <dbReference type="ChEBI" id="CHEBI:78522"/>
        <dbReference type="ChEBI" id="CHEBI:456215"/>
        <dbReference type="EC" id="6.1.1.14"/>
    </reaction>
</comment>
<evidence type="ECO:0000256" key="8">
    <source>
        <dbReference type="ARBA" id="ARBA00047937"/>
    </source>
</evidence>
<proteinExistence type="inferred from homology"/>
<evidence type="ECO:0000256" key="2">
    <source>
        <dbReference type="ARBA" id="ARBA00012829"/>
    </source>
</evidence>
<evidence type="ECO:0000256" key="3">
    <source>
        <dbReference type="ARBA" id="ARBA00022598"/>
    </source>
</evidence>
<feature type="non-terminal residue" evidence="9">
    <location>
        <position position="111"/>
    </location>
</feature>
<accession>A0A383F5W7</accession>
<dbReference type="PANTHER" id="PTHR30075">
    <property type="entry name" value="GLYCYL-TRNA SYNTHETASE"/>
    <property type="match status" value="1"/>
</dbReference>
<protein>
    <recommendedName>
        <fullName evidence="2">glycine--tRNA ligase</fullName>
        <ecNumber evidence="2">6.1.1.14</ecNumber>
    </recommendedName>
</protein>
<dbReference type="GO" id="GO:0006426">
    <property type="term" value="P:glycyl-tRNA aminoacylation"/>
    <property type="evidence" value="ECO:0007669"/>
    <property type="project" value="InterPro"/>
</dbReference>
<keyword evidence="4" id="KW-0547">Nucleotide-binding</keyword>
<organism evidence="9">
    <name type="scientific">marine metagenome</name>
    <dbReference type="NCBI Taxonomy" id="408172"/>
    <lineage>
        <taxon>unclassified sequences</taxon>
        <taxon>metagenomes</taxon>
        <taxon>ecological metagenomes</taxon>
    </lineage>
</organism>
<name>A0A383F5W7_9ZZZZ</name>
<dbReference type="GO" id="GO:0005829">
    <property type="term" value="C:cytosol"/>
    <property type="evidence" value="ECO:0007669"/>
    <property type="project" value="TreeGrafter"/>
</dbReference>
<dbReference type="PANTHER" id="PTHR30075:SF2">
    <property type="entry name" value="GLYCINE--TRNA LIGASE, CHLOROPLASTIC_MITOCHONDRIAL 2"/>
    <property type="match status" value="1"/>
</dbReference>
<keyword evidence="6" id="KW-0648">Protein biosynthesis</keyword>
<sequence length="111" mass="13021">MAEFLLELFSEEIPANLQSSARINLLISFKKFFEKENINYKNDAKVFSTPNRLVLCFKKIEREIHQKSEEIRGPNTKAPDNAIEGFLKSNLIQKQDIYKKNTDKGEVFFYK</sequence>
<keyword evidence="7" id="KW-0030">Aminoacyl-tRNA synthetase</keyword>
<gene>
    <name evidence="9" type="ORF">METZ01_LOCUS517340</name>
</gene>
<dbReference type="EMBL" id="UINC01231795">
    <property type="protein sequence ID" value="SVE64486.1"/>
    <property type="molecule type" value="Genomic_DNA"/>
</dbReference>
<evidence type="ECO:0000256" key="4">
    <source>
        <dbReference type="ARBA" id="ARBA00022741"/>
    </source>
</evidence>
<evidence type="ECO:0000256" key="1">
    <source>
        <dbReference type="ARBA" id="ARBA00008226"/>
    </source>
</evidence>
<evidence type="ECO:0000256" key="6">
    <source>
        <dbReference type="ARBA" id="ARBA00022917"/>
    </source>
</evidence>
<dbReference type="AlphaFoldDB" id="A0A383F5W7"/>
<dbReference type="GO" id="GO:0004820">
    <property type="term" value="F:glycine-tRNA ligase activity"/>
    <property type="evidence" value="ECO:0007669"/>
    <property type="project" value="UniProtKB-EC"/>
</dbReference>
<reference evidence="9" key="1">
    <citation type="submission" date="2018-05" db="EMBL/GenBank/DDBJ databases">
        <authorList>
            <person name="Lanie J.A."/>
            <person name="Ng W.-L."/>
            <person name="Kazmierczak K.M."/>
            <person name="Andrzejewski T.M."/>
            <person name="Davidsen T.M."/>
            <person name="Wayne K.J."/>
            <person name="Tettelin H."/>
            <person name="Glass J.I."/>
            <person name="Rusch D."/>
            <person name="Podicherti R."/>
            <person name="Tsui H.-C.T."/>
            <person name="Winkler M.E."/>
        </authorList>
    </citation>
    <scope>NUCLEOTIDE SEQUENCE</scope>
</reference>
<comment type="similarity">
    <text evidence="1">Belongs to the class-II aminoacyl-tRNA synthetase family.</text>
</comment>
<evidence type="ECO:0000256" key="5">
    <source>
        <dbReference type="ARBA" id="ARBA00022840"/>
    </source>
</evidence>
<dbReference type="InterPro" id="IPR015944">
    <property type="entry name" value="Gly-tRNA-synth_bsu"/>
</dbReference>
<dbReference type="InterPro" id="IPR006194">
    <property type="entry name" value="Gly-tRNA-synth_heterodimer"/>
</dbReference>
<dbReference type="GO" id="GO:0005524">
    <property type="term" value="F:ATP binding"/>
    <property type="evidence" value="ECO:0007669"/>
    <property type="project" value="UniProtKB-KW"/>
</dbReference>
<evidence type="ECO:0000256" key="7">
    <source>
        <dbReference type="ARBA" id="ARBA00023146"/>
    </source>
</evidence>
<dbReference type="Pfam" id="PF02092">
    <property type="entry name" value="tRNA_synt_2f"/>
    <property type="match status" value="1"/>
</dbReference>
<evidence type="ECO:0000313" key="9">
    <source>
        <dbReference type="EMBL" id="SVE64486.1"/>
    </source>
</evidence>